<gene>
    <name evidence="1" type="ORF">SAMN05216368_104116</name>
</gene>
<name>A0A5E9FWS7_9MICO</name>
<accession>A0A5E9FWS7</accession>
<sequence length="57" mass="6180">MTLTCPFCRSQARLSPNPAHAERNSLPVYILKCSGCDHISVRVTPVRGQRATNAVGV</sequence>
<evidence type="ECO:0008006" key="3">
    <source>
        <dbReference type="Google" id="ProtNLM"/>
    </source>
</evidence>
<protein>
    <recommendedName>
        <fullName evidence="3">Zinc finger Ogr/Delta-type domain-containing protein</fullName>
    </recommendedName>
</protein>
<organism evidence="1 2">
    <name type="scientific">Cryobacterium flavum</name>
    <dbReference type="NCBI Taxonomy" id="1424659"/>
    <lineage>
        <taxon>Bacteria</taxon>
        <taxon>Bacillati</taxon>
        <taxon>Actinomycetota</taxon>
        <taxon>Actinomycetes</taxon>
        <taxon>Micrococcales</taxon>
        <taxon>Microbacteriaceae</taxon>
        <taxon>Cryobacterium</taxon>
    </lineage>
</organism>
<dbReference type="Proteomes" id="UP000199639">
    <property type="component" value="Unassembled WGS sequence"/>
</dbReference>
<evidence type="ECO:0000313" key="1">
    <source>
        <dbReference type="EMBL" id="SDN18604.1"/>
    </source>
</evidence>
<dbReference type="AlphaFoldDB" id="A0A5E9FWS7"/>
<evidence type="ECO:0000313" key="2">
    <source>
        <dbReference type="Proteomes" id="UP000199639"/>
    </source>
</evidence>
<reference evidence="1 2" key="1">
    <citation type="submission" date="2016-10" db="EMBL/GenBank/DDBJ databases">
        <authorList>
            <person name="Varghese N."/>
            <person name="Submissions S."/>
        </authorList>
    </citation>
    <scope>NUCLEOTIDE SEQUENCE [LARGE SCALE GENOMIC DNA]</scope>
    <source>
        <strain evidence="1 2">CGMCC 1.11215</strain>
    </source>
</reference>
<proteinExistence type="predicted"/>
<dbReference type="EMBL" id="FNIB01000004">
    <property type="protein sequence ID" value="SDN18604.1"/>
    <property type="molecule type" value="Genomic_DNA"/>
</dbReference>